<name>A0ACA9LVS4_9GLOM</name>
<gene>
    <name evidence="1" type="ORF">SPELUC_LOCUS5315</name>
</gene>
<dbReference type="Proteomes" id="UP000789366">
    <property type="component" value="Unassembled WGS sequence"/>
</dbReference>
<reference evidence="1" key="1">
    <citation type="submission" date="2021-06" db="EMBL/GenBank/DDBJ databases">
        <authorList>
            <person name="Kallberg Y."/>
            <person name="Tangrot J."/>
            <person name="Rosling A."/>
        </authorList>
    </citation>
    <scope>NUCLEOTIDE SEQUENCE</scope>
    <source>
        <strain evidence="1">28 12/20/2015</strain>
    </source>
</reference>
<organism evidence="1 2">
    <name type="scientific">Cetraspora pellucida</name>
    <dbReference type="NCBI Taxonomy" id="1433469"/>
    <lineage>
        <taxon>Eukaryota</taxon>
        <taxon>Fungi</taxon>
        <taxon>Fungi incertae sedis</taxon>
        <taxon>Mucoromycota</taxon>
        <taxon>Glomeromycotina</taxon>
        <taxon>Glomeromycetes</taxon>
        <taxon>Diversisporales</taxon>
        <taxon>Gigasporaceae</taxon>
        <taxon>Cetraspora</taxon>
    </lineage>
</organism>
<evidence type="ECO:0000313" key="2">
    <source>
        <dbReference type="Proteomes" id="UP000789366"/>
    </source>
</evidence>
<accession>A0ACA9LVS4</accession>
<evidence type="ECO:0000313" key="1">
    <source>
        <dbReference type="EMBL" id="CAG8553780.1"/>
    </source>
</evidence>
<proteinExistence type="predicted"/>
<dbReference type="EMBL" id="CAJVPW010005355">
    <property type="protein sequence ID" value="CAG8553780.1"/>
    <property type="molecule type" value="Genomic_DNA"/>
</dbReference>
<sequence length="179" mass="21067">MNINNEYNSDNNPYTDSYTDLCDPYTDLCDPYTNFYINSDTNPQDNNNELPRTLTRRKTTDESVEEQSTKKIRVNFDNSTVTNPSYVWKYFKIEKDGHTYCKILVLRKGSDIECRTNYKHDSRTGNMKLHLRTKHDILGPDDFTTNPNKKYQLQIDKIVKKVTPHKETIQTKLKRVTAK</sequence>
<keyword evidence="2" id="KW-1185">Reference proteome</keyword>
<comment type="caution">
    <text evidence="1">The sequence shown here is derived from an EMBL/GenBank/DDBJ whole genome shotgun (WGS) entry which is preliminary data.</text>
</comment>
<protein>
    <submittedName>
        <fullName evidence="1">1132_t:CDS:1</fullName>
    </submittedName>
</protein>